<dbReference type="SFLD" id="SFLDG01129">
    <property type="entry name" value="C1.5:_HAD__Beta-PGM__Phosphata"/>
    <property type="match status" value="1"/>
</dbReference>
<accession>A0ABW0HE17</accession>
<name>A0ABW0HE17_9HYPH</name>
<gene>
    <name evidence="2" type="ORF">ACFPPC_19520</name>
</gene>
<dbReference type="SFLD" id="SFLDS00003">
    <property type="entry name" value="Haloacid_Dehalogenase"/>
    <property type="match status" value="1"/>
</dbReference>
<keyword evidence="1 2" id="KW-0378">Hydrolase</keyword>
<dbReference type="InterPro" id="IPR036412">
    <property type="entry name" value="HAD-like_sf"/>
</dbReference>
<dbReference type="RefSeq" id="WP_377010383.1">
    <property type="nucleotide sequence ID" value="NZ_JBHSLV010000033.1"/>
</dbReference>
<dbReference type="Pfam" id="PF00702">
    <property type="entry name" value="Hydrolase"/>
    <property type="match status" value="1"/>
</dbReference>
<evidence type="ECO:0000256" key="1">
    <source>
        <dbReference type="ARBA" id="ARBA00022801"/>
    </source>
</evidence>
<organism evidence="2 3">
    <name type="scientific">Bosea vestrisii</name>
    <dbReference type="NCBI Taxonomy" id="151416"/>
    <lineage>
        <taxon>Bacteria</taxon>
        <taxon>Pseudomonadati</taxon>
        <taxon>Pseudomonadota</taxon>
        <taxon>Alphaproteobacteria</taxon>
        <taxon>Hyphomicrobiales</taxon>
        <taxon>Boseaceae</taxon>
        <taxon>Bosea</taxon>
    </lineage>
</organism>
<reference evidence="3" key="1">
    <citation type="journal article" date="2019" name="Int. J. Syst. Evol. Microbiol.">
        <title>The Global Catalogue of Microorganisms (GCM) 10K type strain sequencing project: providing services to taxonomists for standard genome sequencing and annotation.</title>
        <authorList>
            <consortium name="The Broad Institute Genomics Platform"/>
            <consortium name="The Broad Institute Genome Sequencing Center for Infectious Disease"/>
            <person name="Wu L."/>
            <person name="Ma J."/>
        </authorList>
    </citation>
    <scope>NUCLEOTIDE SEQUENCE [LARGE SCALE GENOMIC DNA]</scope>
    <source>
        <strain evidence="3">CGMCC 1.16326</strain>
    </source>
</reference>
<proteinExistence type="predicted"/>
<keyword evidence="3" id="KW-1185">Reference proteome</keyword>
<dbReference type="Gene3D" id="1.10.150.750">
    <property type="match status" value="1"/>
</dbReference>
<dbReference type="Proteomes" id="UP001596104">
    <property type="component" value="Unassembled WGS sequence"/>
</dbReference>
<dbReference type="NCBIfam" id="TIGR01493">
    <property type="entry name" value="HAD-SF-IA-v2"/>
    <property type="match status" value="1"/>
</dbReference>
<dbReference type="InterPro" id="IPR023214">
    <property type="entry name" value="HAD_sf"/>
</dbReference>
<dbReference type="PANTHER" id="PTHR43316:SF9">
    <property type="entry name" value="ACID DEHALOGENASE, PUTATIVE (AFU_ORTHOLOGUE AFUA_6G14460)-RELATED"/>
    <property type="match status" value="1"/>
</dbReference>
<dbReference type="InterPro" id="IPR006439">
    <property type="entry name" value="HAD-SF_hydro_IA"/>
</dbReference>
<evidence type="ECO:0000313" key="3">
    <source>
        <dbReference type="Proteomes" id="UP001596104"/>
    </source>
</evidence>
<dbReference type="SUPFAM" id="SSF56784">
    <property type="entry name" value="HAD-like"/>
    <property type="match status" value="1"/>
</dbReference>
<sequence length="234" mass="25617">MLRLSDFDAVTFDVYGTLIDWEPSIVAFLQAWAQEQRVTASGDELIMSFDRARAAIQKERPAHLYPDVLRRCFDRISADYGVAVDPARREAFSRTPHEWPAYADTEAGLKALQARARIGALSNIDNASLASSCAKMSIRFNIIVTAERVGAYKPSDEHFATALADLDAVGIPRQRVLHVGQSLRADITPANRLGLKSAWINRPNRLLGLSGEGAAEARPDLTVSSLGELLEAIA</sequence>
<dbReference type="InterPro" id="IPR051540">
    <property type="entry name" value="S-2-haloacid_dehalogenase"/>
</dbReference>
<dbReference type="GO" id="GO:0016787">
    <property type="term" value="F:hydrolase activity"/>
    <property type="evidence" value="ECO:0007669"/>
    <property type="project" value="UniProtKB-KW"/>
</dbReference>
<comment type="caution">
    <text evidence="2">The sequence shown here is derived from an EMBL/GenBank/DDBJ whole genome shotgun (WGS) entry which is preliminary data.</text>
</comment>
<dbReference type="Gene3D" id="3.40.50.1000">
    <property type="entry name" value="HAD superfamily/HAD-like"/>
    <property type="match status" value="1"/>
</dbReference>
<protein>
    <submittedName>
        <fullName evidence="2">HAD-IA family hydrolase</fullName>
    </submittedName>
</protein>
<dbReference type="EMBL" id="JBHSLV010000033">
    <property type="protein sequence ID" value="MFC5394831.1"/>
    <property type="molecule type" value="Genomic_DNA"/>
</dbReference>
<dbReference type="PANTHER" id="PTHR43316">
    <property type="entry name" value="HYDROLASE, HALOACID DELAHOGENASE-RELATED"/>
    <property type="match status" value="1"/>
</dbReference>
<evidence type="ECO:0000313" key="2">
    <source>
        <dbReference type="EMBL" id="MFC5394831.1"/>
    </source>
</evidence>